<accession>A0A6P4YTJ0</accession>
<dbReference type="PANTHER" id="PTHR28603">
    <property type="entry name" value="TRANSMEMBRANE PROTEIN 243"/>
    <property type="match status" value="1"/>
</dbReference>
<protein>
    <submittedName>
        <fullName evidence="3">Transmembrane protein 243-like</fullName>
    </submittedName>
</protein>
<feature type="transmembrane region" description="Helical" evidence="1">
    <location>
        <begin position="32"/>
        <end position="54"/>
    </location>
</feature>
<evidence type="ECO:0000313" key="2">
    <source>
        <dbReference type="Proteomes" id="UP000515135"/>
    </source>
</evidence>
<dbReference type="AlphaFoldDB" id="A0A6P4YTJ0"/>
<dbReference type="RefSeq" id="XP_019620591.1">
    <property type="nucleotide sequence ID" value="XM_019765032.1"/>
</dbReference>
<dbReference type="Proteomes" id="UP000515135">
    <property type="component" value="Unplaced"/>
</dbReference>
<feature type="transmembrane region" description="Helical" evidence="1">
    <location>
        <begin position="97"/>
        <end position="116"/>
    </location>
</feature>
<keyword evidence="1" id="KW-1133">Transmembrane helix</keyword>
<keyword evidence="2" id="KW-1185">Reference proteome</keyword>
<keyword evidence="1" id="KW-0472">Membrane</keyword>
<dbReference type="GeneID" id="109467113"/>
<dbReference type="Pfam" id="PF10856">
    <property type="entry name" value="DUF2678"/>
    <property type="match status" value="1"/>
</dbReference>
<sequence length="120" mass="13926">MLSRNQYSRIGQDEEGDITKPLFGESKPQERVIHWVLGFLTFLFVGVTLVSAFIFPKWPPQPINLYFGVCVILTCISNIILIFWYRKGDIDPKFRTLIYYNAFVILVLCVCANLYFHGVK</sequence>
<organism evidence="2 3">
    <name type="scientific">Branchiostoma belcheri</name>
    <name type="common">Amphioxus</name>
    <dbReference type="NCBI Taxonomy" id="7741"/>
    <lineage>
        <taxon>Eukaryota</taxon>
        <taxon>Metazoa</taxon>
        <taxon>Chordata</taxon>
        <taxon>Cephalochordata</taxon>
        <taxon>Leptocardii</taxon>
        <taxon>Amphioxiformes</taxon>
        <taxon>Branchiostomatidae</taxon>
        <taxon>Branchiostoma</taxon>
    </lineage>
</organism>
<evidence type="ECO:0000313" key="3">
    <source>
        <dbReference type="RefSeq" id="XP_019620591.1"/>
    </source>
</evidence>
<dbReference type="PANTHER" id="PTHR28603:SF1">
    <property type="entry name" value="TRANSMEMBRANE PROTEIN 243"/>
    <property type="match status" value="1"/>
</dbReference>
<evidence type="ECO:0000256" key="1">
    <source>
        <dbReference type="SAM" id="Phobius"/>
    </source>
</evidence>
<dbReference type="InterPro" id="IPR022564">
    <property type="entry name" value="DUF2678"/>
</dbReference>
<gene>
    <name evidence="3" type="primary">LOC109467113</name>
</gene>
<feature type="transmembrane region" description="Helical" evidence="1">
    <location>
        <begin position="66"/>
        <end position="85"/>
    </location>
</feature>
<dbReference type="KEGG" id="bbel:109467113"/>
<name>A0A6P4YTJ0_BRABE</name>
<proteinExistence type="predicted"/>
<dbReference type="OrthoDB" id="17800at2759"/>
<reference evidence="3" key="1">
    <citation type="submission" date="2025-08" db="UniProtKB">
        <authorList>
            <consortium name="RefSeq"/>
        </authorList>
    </citation>
    <scope>IDENTIFICATION</scope>
    <source>
        <tissue evidence="3">Gonad</tissue>
    </source>
</reference>
<keyword evidence="1" id="KW-0812">Transmembrane</keyword>